<dbReference type="GO" id="GO:0005829">
    <property type="term" value="C:cytosol"/>
    <property type="evidence" value="ECO:0007669"/>
    <property type="project" value="TreeGrafter"/>
</dbReference>
<evidence type="ECO:0000256" key="6">
    <source>
        <dbReference type="RuleBase" id="RU000492"/>
    </source>
</evidence>
<accession>I0GYB9</accession>
<feature type="compositionally biased region" description="Gly residues" evidence="7">
    <location>
        <begin position="471"/>
        <end position="481"/>
    </location>
</feature>
<dbReference type="InterPro" id="IPR027417">
    <property type="entry name" value="P-loop_NTPase"/>
</dbReference>
<proteinExistence type="inferred from homology"/>
<keyword evidence="4 6" id="KW-0067">ATP-binding</keyword>
<reference evidence="10 11" key="1">
    <citation type="submission" date="2012-02" db="EMBL/GenBank/DDBJ databases">
        <title>Complete genome sequence of Actinoplanes missouriensis 431 (= NBRC 102363).</title>
        <authorList>
            <person name="Ohnishi Y."/>
            <person name="Ishikawa J."/>
            <person name="Sekine M."/>
            <person name="Hosoyama A."/>
            <person name="Harada T."/>
            <person name="Narita H."/>
            <person name="Hata T."/>
            <person name="Konno Y."/>
            <person name="Tutikane K."/>
            <person name="Fujita N."/>
            <person name="Horinouchi S."/>
            <person name="Hayakawa M."/>
        </authorList>
    </citation>
    <scope>NUCLEOTIDE SEQUENCE [LARGE SCALE GENOMIC DNA]</scope>
    <source>
        <strain evidence="11">ATCC 14538 / DSM 43046 / CBS 188.64 / JCM 3121 / NBRC 102363 / NCIMB 12654 / NRRL B-3342 / UNCC 431</strain>
    </source>
</reference>
<dbReference type="InterPro" id="IPR044742">
    <property type="entry name" value="DEAD/DEAH_RhlB"/>
</dbReference>
<evidence type="ECO:0000313" key="10">
    <source>
        <dbReference type="EMBL" id="BAL85756.1"/>
    </source>
</evidence>
<dbReference type="PANTHER" id="PTHR47959">
    <property type="entry name" value="ATP-DEPENDENT RNA HELICASE RHLE-RELATED"/>
    <property type="match status" value="1"/>
</dbReference>
<dbReference type="InterPro" id="IPR001650">
    <property type="entry name" value="Helicase_C-like"/>
</dbReference>
<dbReference type="Pfam" id="PF00270">
    <property type="entry name" value="DEAD"/>
    <property type="match status" value="1"/>
</dbReference>
<dbReference type="EMBL" id="AP012319">
    <property type="protein sequence ID" value="BAL85756.1"/>
    <property type="molecule type" value="Genomic_DNA"/>
</dbReference>
<dbReference type="KEGG" id="ams:AMIS_5360"/>
<feature type="compositionally biased region" description="Low complexity" evidence="7">
    <location>
        <begin position="610"/>
        <end position="622"/>
    </location>
</feature>
<dbReference type="CDD" id="cd18787">
    <property type="entry name" value="SF2_C_DEAD"/>
    <property type="match status" value="1"/>
</dbReference>
<evidence type="ECO:0000256" key="5">
    <source>
        <dbReference type="ARBA" id="ARBA00038437"/>
    </source>
</evidence>
<evidence type="ECO:0000256" key="4">
    <source>
        <dbReference type="ARBA" id="ARBA00022840"/>
    </source>
</evidence>
<dbReference type="InterPro" id="IPR014001">
    <property type="entry name" value="Helicase_ATP-bd"/>
</dbReference>
<evidence type="ECO:0000256" key="2">
    <source>
        <dbReference type="ARBA" id="ARBA00022801"/>
    </source>
</evidence>
<dbReference type="SMART" id="SM00487">
    <property type="entry name" value="DEXDc"/>
    <property type="match status" value="1"/>
</dbReference>
<feature type="domain" description="Helicase ATP-binding" evidence="8">
    <location>
        <begin position="53"/>
        <end position="227"/>
    </location>
</feature>
<feature type="compositionally biased region" description="Basic and acidic residues" evidence="7">
    <location>
        <begin position="444"/>
        <end position="454"/>
    </location>
</feature>
<dbReference type="Gene3D" id="3.40.50.300">
    <property type="entry name" value="P-loop containing nucleotide triphosphate hydrolases"/>
    <property type="match status" value="2"/>
</dbReference>
<dbReference type="STRING" id="512565.AMIS_5360"/>
<dbReference type="PROSITE" id="PS51194">
    <property type="entry name" value="HELICASE_CTER"/>
    <property type="match status" value="1"/>
</dbReference>
<dbReference type="PROSITE" id="PS51192">
    <property type="entry name" value="HELICASE_ATP_BIND_1"/>
    <property type="match status" value="1"/>
</dbReference>
<feature type="domain" description="Helicase C-terminal" evidence="9">
    <location>
        <begin position="253"/>
        <end position="401"/>
    </location>
</feature>
<dbReference type="Pfam" id="PF00271">
    <property type="entry name" value="Helicase_C"/>
    <property type="match status" value="1"/>
</dbReference>
<dbReference type="AlphaFoldDB" id="I0GYB9"/>
<gene>
    <name evidence="10" type="ordered locus">AMIS_5360</name>
</gene>
<evidence type="ECO:0000256" key="7">
    <source>
        <dbReference type="SAM" id="MobiDB-lite"/>
    </source>
</evidence>
<keyword evidence="11" id="KW-1185">Reference proteome</keyword>
<dbReference type="InterPro" id="IPR011545">
    <property type="entry name" value="DEAD/DEAH_box_helicase_dom"/>
</dbReference>
<dbReference type="HOGENOM" id="CLU_003041_27_2_11"/>
<keyword evidence="3 6" id="KW-0347">Helicase</keyword>
<sequence length="622" mass="65726">MTDNEQALVPVTSRAPVRPDSPTFAELGVRAETVEALSAAGITHAFAIQEYALPIALRGTDLIGQAPTGTGKTLGFGLPLLERVTAPSEGADGKPQALIVVPTRELGLQVARDLAAAGSTRGVRVLPIYGGVAYEPQVDALKKGVEILVGTPGRLLDLAKQKQLKLGSVRALVLDEADRMLDLGFLDDVEKILAMLPDQRQTMLFSATMPDPIVALSRRFLRNPVTIHAGHTAESAASPLTKQVVYRTHPMNKLEMVARILQARGRGLTMIFTRTKRAADRVAEDLDFRGFAVAAVHGDLGQGARERALRAFRTGKIDVLVATDVAARGLDVSGVTHVINYDCPEDPETYTHRIGRTGRAGATGVAITFVDWEDMPRWVLIDKSLGLGMPQPPETYHTSPALYADLDIPSDVSGTLPTADRSRAGLSAEVEEDLGTASRRQGGRGRDRDRDRGRGGRSRGGSTGPSDSSGSGPGSGSGSGSGSEAESTERPKRERRRRRVVEDAEGTPSAVTENAPASPETTEEAPAAPRARTRRRRTPATAPVDAASTDTASTDAAPAEAPAEAPKAAKAVKAESPVTAEAPAETKPATAEGETAAPRRRRRRARADETPQAAPATEAADA</sequence>
<dbReference type="GO" id="GO:0003676">
    <property type="term" value="F:nucleic acid binding"/>
    <property type="evidence" value="ECO:0007669"/>
    <property type="project" value="InterPro"/>
</dbReference>
<keyword evidence="1 6" id="KW-0547">Nucleotide-binding</keyword>
<dbReference type="GO" id="GO:0003724">
    <property type="term" value="F:RNA helicase activity"/>
    <property type="evidence" value="ECO:0007669"/>
    <property type="project" value="TreeGrafter"/>
</dbReference>
<dbReference type="OrthoDB" id="9805696at2"/>
<dbReference type="CDD" id="cd00268">
    <property type="entry name" value="DEADc"/>
    <property type="match status" value="1"/>
</dbReference>
<dbReference type="InterPro" id="IPR050079">
    <property type="entry name" value="DEAD_box_RNA_helicase"/>
</dbReference>
<dbReference type="eggNOG" id="COG0513">
    <property type="taxonomic scope" value="Bacteria"/>
</dbReference>
<evidence type="ECO:0000259" key="8">
    <source>
        <dbReference type="PROSITE" id="PS51192"/>
    </source>
</evidence>
<feature type="compositionally biased region" description="Low complexity" evidence="7">
    <location>
        <begin position="539"/>
        <end position="596"/>
    </location>
</feature>
<protein>
    <submittedName>
        <fullName evidence="10">Putative DEAD/DEAH box helicase</fullName>
    </submittedName>
</protein>
<dbReference type="InterPro" id="IPR000629">
    <property type="entry name" value="RNA-helicase_DEAD-box_CS"/>
</dbReference>
<feature type="compositionally biased region" description="Low complexity" evidence="7">
    <location>
        <begin position="512"/>
        <end position="530"/>
    </location>
</feature>
<name>I0GYB9_ACTM4</name>
<evidence type="ECO:0000256" key="3">
    <source>
        <dbReference type="ARBA" id="ARBA00022806"/>
    </source>
</evidence>
<dbReference type="RefSeq" id="WP_014440656.1">
    <property type="nucleotide sequence ID" value="NC_017093.1"/>
</dbReference>
<organism evidence="10 11">
    <name type="scientific">Actinoplanes missouriensis (strain ATCC 14538 / DSM 43046 / CBS 188.64 / JCM 3121 / NBRC 102363 / NCIMB 12654 / NRRL B-3342 / UNCC 431)</name>
    <dbReference type="NCBI Taxonomy" id="512565"/>
    <lineage>
        <taxon>Bacteria</taxon>
        <taxon>Bacillati</taxon>
        <taxon>Actinomycetota</taxon>
        <taxon>Actinomycetes</taxon>
        <taxon>Micromonosporales</taxon>
        <taxon>Micromonosporaceae</taxon>
        <taxon>Actinoplanes</taxon>
    </lineage>
</organism>
<feature type="region of interest" description="Disordered" evidence="7">
    <location>
        <begin position="413"/>
        <end position="622"/>
    </location>
</feature>
<dbReference type="PATRIC" id="fig|512565.3.peg.539"/>
<comment type="similarity">
    <text evidence="5 6">Belongs to the DEAD box helicase family.</text>
</comment>
<evidence type="ECO:0000259" key="9">
    <source>
        <dbReference type="PROSITE" id="PS51194"/>
    </source>
</evidence>
<dbReference type="SMART" id="SM00490">
    <property type="entry name" value="HELICc"/>
    <property type="match status" value="1"/>
</dbReference>
<evidence type="ECO:0000313" key="11">
    <source>
        <dbReference type="Proteomes" id="UP000007882"/>
    </source>
</evidence>
<dbReference type="Proteomes" id="UP000007882">
    <property type="component" value="Chromosome"/>
</dbReference>
<dbReference type="GO" id="GO:0005524">
    <property type="term" value="F:ATP binding"/>
    <property type="evidence" value="ECO:0007669"/>
    <property type="project" value="UniProtKB-KW"/>
</dbReference>
<dbReference type="GO" id="GO:0016787">
    <property type="term" value="F:hydrolase activity"/>
    <property type="evidence" value="ECO:0007669"/>
    <property type="project" value="UniProtKB-KW"/>
</dbReference>
<dbReference type="SUPFAM" id="SSF52540">
    <property type="entry name" value="P-loop containing nucleoside triphosphate hydrolases"/>
    <property type="match status" value="1"/>
</dbReference>
<keyword evidence="2 6" id="KW-0378">Hydrolase</keyword>
<evidence type="ECO:0000256" key="1">
    <source>
        <dbReference type="ARBA" id="ARBA00022741"/>
    </source>
</evidence>
<dbReference type="PANTHER" id="PTHR47959:SF1">
    <property type="entry name" value="ATP-DEPENDENT RNA HELICASE DBPA"/>
    <property type="match status" value="1"/>
</dbReference>
<dbReference type="PROSITE" id="PS00039">
    <property type="entry name" value="DEAD_ATP_HELICASE"/>
    <property type="match status" value="1"/>
</dbReference>